<evidence type="ECO:0000256" key="5">
    <source>
        <dbReference type="ARBA" id="ARBA00023136"/>
    </source>
</evidence>
<dbReference type="PANTHER" id="PTHR32196">
    <property type="entry name" value="ABC TRANSPORTER PERMEASE PROTEIN YPHD-RELATED-RELATED"/>
    <property type="match status" value="1"/>
</dbReference>
<feature type="transmembrane region" description="Helical" evidence="6">
    <location>
        <begin position="52"/>
        <end position="75"/>
    </location>
</feature>
<feature type="transmembrane region" description="Helical" evidence="6">
    <location>
        <begin position="134"/>
        <end position="152"/>
    </location>
</feature>
<keyword evidence="5 6" id="KW-0472">Membrane</keyword>
<feature type="transmembrane region" description="Helical" evidence="6">
    <location>
        <begin position="270"/>
        <end position="286"/>
    </location>
</feature>
<feature type="transmembrane region" description="Helical" evidence="6">
    <location>
        <begin position="193"/>
        <end position="215"/>
    </location>
</feature>
<sequence>MRVGRGRAGLTDRLGGAWATLARVGGLLAAIVAVMVVFTARSDGRMVDTANLLGITRAVSTVAIMSLGLLAVVIAGEIDLSFANLYGLCTNIVAVLWVANEVNVYVAILAAFAAAVFVGCFNAFFTAIVGIPSFIATLGSSTLIFGATLYIGETQTFSAEFPADGTPPPEGQLSFFQALSRTDLPFDIPMQTLWTLALLVLFGFLLGRTIFGFRLRAIGGNRQAASLARLPTTRYIFAAFVISAAAACLAGLLDFSFVGSAGPNDGQSNLFPVFAAVIIGGASLSGGRGTVIGTLFGALLLAVLNNGLALEGAGPFAQQTLLGTVTILAVVLDRF</sequence>
<keyword evidence="4 6" id="KW-1133">Transmembrane helix</keyword>
<reference evidence="7" key="1">
    <citation type="submission" date="2020-02" db="EMBL/GenBank/DDBJ databases">
        <authorList>
            <person name="Meier V. D."/>
        </authorList>
    </citation>
    <scope>NUCLEOTIDE SEQUENCE</scope>
    <source>
        <strain evidence="7">AVDCRST_MAG79</strain>
    </source>
</reference>
<organism evidence="7">
    <name type="scientific">uncultured Thermoleophilia bacterium</name>
    <dbReference type="NCBI Taxonomy" id="1497501"/>
    <lineage>
        <taxon>Bacteria</taxon>
        <taxon>Bacillati</taxon>
        <taxon>Actinomycetota</taxon>
        <taxon>Thermoleophilia</taxon>
        <taxon>environmental samples</taxon>
    </lineage>
</organism>
<evidence type="ECO:0000256" key="6">
    <source>
        <dbReference type="SAM" id="Phobius"/>
    </source>
</evidence>
<evidence type="ECO:0000313" key="7">
    <source>
        <dbReference type="EMBL" id="CAA9551574.1"/>
    </source>
</evidence>
<dbReference type="Pfam" id="PF02653">
    <property type="entry name" value="BPD_transp_2"/>
    <property type="match status" value="1"/>
</dbReference>
<dbReference type="AlphaFoldDB" id="A0A6J4UJW0"/>
<keyword evidence="2" id="KW-1003">Cell membrane</keyword>
<comment type="subcellular location">
    <subcellularLocation>
        <location evidence="1">Cell membrane</location>
        <topology evidence="1">Multi-pass membrane protein</topology>
    </subcellularLocation>
</comment>
<dbReference type="CDD" id="cd06579">
    <property type="entry name" value="TM_PBP1_transp_AraH_like"/>
    <property type="match status" value="1"/>
</dbReference>
<feature type="transmembrane region" description="Helical" evidence="6">
    <location>
        <begin position="105"/>
        <end position="127"/>
    </location>
</feature>
<dbReference type="GO" id="GO:0022857">
    <property type="term" value="F:transmembrane transporter activity"/>
    <property type="evidence" value="ECO:0007669"/>
    <property type="project" value="InterPro"/>
</dbReference>
<protein>
    <submittedName>
        <fullName evidence="7">Ribose ABC transport system, permease protein RbsC</fullName>
    </submittedName>
</protein>
<feature type="transmembrane region" description="Helical" evidence="6">
    <location>
        <begin position="235"/>
        <end position="258"/>
    </location>
</feature>
<feature type="transmembrane region" description="Helical" evidence="6">
    <location>
        <begin position="21"/>
        <end position="40"/>
    </location>
</feature>
<keyword evidence="3 6" id="KW-0812">Transmembrane</keyword>
<name>A0A6J4UJW0_9ACTN</name>
<gene>
    <name evidence="7" type="ORF">AVDCRST_MAG79-2743</name>
</gene>
<dbReference type="GO" id="GO:0005886">
    <property type="term" value="C:plasma membrane"/>
    <property type="evidence" value="ECO:0007669"/>
    <property type="project" value="UniProtKB-SubCell"/>
</dbReference>
<accession>A0A6J4UJW0</accession>
<dbReference type="InterPro" id="IPR001851">
    <property type="entry name" value="ABC_transp_permease"/>
</dbReference>
<evidence type="ECO:0000256" key="1">
    <source>
        <dbReference type="ARBA" id="ARBA00004651"/>
    </source>
</evidence>
<evidence type="ECO:0000256" key="4">
    <source>
        <dbReference type="ARBA" id="ARBA00022989"/>
    </source>
</evidence>
<evidence type="ECO:0000256" key="3">
    <source>
        <dbReference type="ARBA" id="ARBA00022692"/>
    </source>
</evidence>
<feature type="transmembrane region" description="Helical" evidence="6">
    <location>
        <begin position="82"/>
        <end position="99"/>
    </location>
</feature>
<feature type="non-terminal residue" evidence="7">
    <location>
        <position position="335"/>
    </location>
</feature>
<proteinExistence type="predicted"/>
<evidence type="ECO:0000256" key="2">
    <source>
        <dbReference type="ARBA" id="ARBA00022475"/>
    </source>
</evidence>
<dbReference type="EMBL" id="CADCWC010000428">
    <property type="protein sequence ID" value="CAA9551574.1"/>
    <property type="molecule type" value="Genomic_DNA"/>
</dbReference>